<dbReference type="Ensembl" id="ENSSAUT00010008822.1">
    <property type="protein sequence ID" value="ENSSAUP00010008241.1"/>
    <property type="gene ID" value="ENSSAUG00010004093.1"/>
</dbReference>
<sequence>SETTCVFSSLVVSCVFESTVKVLVKEGSDAVLPCLISTKEDITGQVFDWKKDESRKEKKEVFIYDAGNHYNNGHTGQDDQFKGRVSFFEDQLQRGNASIKITRTKMADSGNYSCDFPGFELGQPSIIELVVGEHTADYVSLYNEASYYLSVSKLSNMCLFCLSDPVLKDRTNENIPGES</sequence>
<dbReference type="OMA" id="HYNNGHT"/>
<dbReference type="InParanoid" id="A0A671U3K4"/>
<reference evidence="5" key="3">
    <citation type="submission" date="2025-09" db="UniProtKB">
        <authorList>
            <consortium name="Ensembl"/>
        </authorList>
    </citation>
    <scope>IDENTIFICATION</scope>
</reference>
<accession>A0A671U3K4</accession>
<dbReference type="InterPro" id="IPR007110">
    <property type="entry name" value="Ig-like_dom"/>
</dbReference>
<dbReference type="PROSITE" id="PS50835">
    <property type="entry name" value="IG_LIKE"/>
    <property type="match status" value="1"/>
</dbReference>
<dbReference type="InterPro" id="IPR013783">
    <property type="entry name" value="Ig-like_fold"/>
</dbReference>
<feature type="domain" description="Ig-like" evidence="4">
    <location>
        <begin position="24"/>
        <end position="114"/>
    </location>
</feature>
<dbReference type="SMART" id="SM00406">
    <property type="entry name" value="IGv"/>
    <property type="match status" value="1"/>
</dbReference>
<dbReference type="GO" id="GO:0001817">
    <property type="term" value="P:regulation of cytokine production"/>
    <property type="evidence" value="ECO:0007669"/>
    <property type="project" value="TreeGrafter"/>
</dbReference>
<evidence type="ECO:0000256" key="3">
    <source>
        <dbReference type="ARBA" id="ARBA00023319"/>
    </source>
</evidence>
<dbReference type="GO" id="GO:0009897">
    <property type="term" value="C:external side of plasma membrane"/>
    <property type="evidence" value="ECO:0007669"/>
    <property type="project" value="TreeGrafter"/>
</dbReference>
<dbReference type="InterPro" id="IPR013106">
    <property type="entry name" value="Ig_V-set"/>
</dbReference>
<dbReference type="SMART" id="SM00409">
    <property type="entry name" value="IG"/>
    <property type="match status" value="1"/>
</dbReference>
<keyword evidence="6" id="KW-1185">Reference proteome</keyword>
<dbReference type="SUPFAM" id="SSF48726">
    <property type="entry name" value="Immunoglobulin"/>
    <property type="match status" value="1"/>
</dbReference>
<dbReference type="AlphaFoldDB" id="A0A671U3K4"/>
<dbReference type="GeneTree" id="ENSGT01150000287359"/>
<reference evidence="5" key="1">
    <citation type="submission" date="2021-04" db="EMBL/GenBank/DDBJ databases">
        <authorList>
            <consortium name="Wellcome Sanger Institute Data Sharing"/>
        </authorList>
    </citation>
    <scope>NUCLEOTIDE SEQUENCE [LARGE SCALE GENOMIC DNA]</scope>
</reference>
<dbReference type="Proteomes" id="UP000472265">
    <property type="component" value="Chromosome 6"/>
</dbReference>
<dbReference type="GO" id="GO:0050852">
    <property type="term" value="P:T cell receptor signaling pathway"/>
    <property type="evidence" value="ECO:0007669"/>
    <property type="project" value="TreeGrafter"/>
</dbReference>
<reference evidence="5" key="2">
    <citation type="submission" date="2025-08" db="UniProtKB">
        <authorList>
            <consortium name="Ensembl"/>
        </authorList>
    </citation>
    <scope>IDENTIFICATION</scope>
</reference>
<evidence type="ECO:0000256" key="1">
    <source>
        <dbReference type="ARBA" id="ARBA00004370"/>
    </source>
</evidence>
<dbReference type="InterPro" id="IPR036179">
    <property type="entry name" value="Ig-like_dom_sf"/>
</dbReference>
<dbReference type="PANTHER" id="PTHR24100:SF151">
    <property type="entry name" value="ICOS LIGAND"/>
    <property type="match status" value="1"/>
</dbReference>
<dbReference type="GO" id="GO:0005102">
    <property type="term" value="F:signaling receptor binding"/>
    <property type="evidence" value="ECO:0007669"/>
    <property type="project" value="TreeGrafter"/>
</dbReference>
<evidence type="ECO:0000313" key="6">
    <source>
        <dbReference type="Proteomes" id="UP000472265"/>
    </source>
</evidence>
<evidence type="ECO:0000256" key="2">
    <source>
        <dbReference type="ARBA" id="ARBA00023136"/>
    </source>
</evidence>
<name>A0A671U3K4_SPAAU</name>
<evidence type="ECO:0000259" key="4">
    <source>
        <dbReference type="PROSITE" id="PS50835"/>
    </source>
</evidence>
<evidence type="ECO:0000313" key="5">
    <source>
        <dbReference type="Ensembl" id="ENSSAUP00010008241.1"/>
    </source>
</evidence>
<keyword evidence="2" id="KW-0472">Membrane</keyword>
<dbReference type="Gene3D" id="2.60.40.10">
    <property type="entry name" value="Immunoglobulins"/>
    <property type="match status" value="1"/>
</dbReference>
<dbReference type="PANTHER" id="PTHR24100">
    <property type="entry name" value="BUTYROPHILIN"/>
    <property type="match status" value="1"/>
</dbReference>
<organism evidence="5 6">
    <name type="scientific">Sparus aurata</name>
    <name type="common">Gilthead sea bream</name>
    <dbReference type="NCBI Taxonomy" id="8175"/>
    <lineage>
        <taxon>Eukaryota</taxon>
        <taxon>Metazoa</taxon>
        <taxon>Chordata</taxon>
        <taxon>Craniata</taxon>
        <taxon>Vertebrata</taxon>
        <taxon>Euteleostomi</taxon>
        <taxon>Actinopterygii</taxon>
        <taxon>Neopterygii</taxon>
        <taxon>Teleostei</taxon>
        <taxon>Neoteleostei</taxon>
        <taxon>Acanthomorphata</taxon>
        <taxon>Eupercaria</taxon>
        <taxon>Spariformes</taxon>
        <taxon>Sparidae</taxon>
        <taxon>Sparus</taxon>
    </lineage>
</organism>
<keyword evidence="3" id="KW-0393">Immunoglobulin domain</keyword>
<dbReference type="InterPro" id="IPR050504">
    <property type="entry name" value="IgSF_BTN/MOG"/>
</dbReference>
<comment type="subcellular location">
    <subcellularLocation>
        <location evidence="1">Membrane</location>
    </subcellularLocation>
</comment>
<dbReference type="InterPro" id="IPR003599">
    <property type="entry name" value="Ig_sub"/>
</dbReference>
<dbReference type="Pfam" id="PF07686">
    <property type="entry name" value="V-set"/>
    <property type="match status" value="1"/>
</dbReference>
<proteinExistence type="predicted"/>
<protein>
    <recommendedName>
        <fullName evidence="4">Ig-like domain-containing protein</fullName>
    </recommendedName>
</protein>